<reference evidence="1 2" key="1">
    <citation type="submission" date="2024-05" db="EMBL/GenBank/DDBJ databases">
        <title>A draft genome resource for the thread blight pathogen Marasmius tenuissimus strain MS-2.</title>
        <authorList>
            <person name="Yulfo-Soto G.E."/>
            <person name="Baruah I.K."/>
            <person name="Amoako-Attah I."/>
            <person name="Bukari Y."/>
            <person name="Meinhardt L.W."/>
            <person name="Bailey B.A."/>
            <person name="Cohen S.P."/>
        </authorList>
    </citation>
    <scope>NUCLEOTIDE SEQUENCE [LARGE SCALE GENOMIC DNA]</scope>
    <source>
        <strain evidence="1 2">MS-2</strain>
    </source>
</reference>
<comment type="caution">
    <text evidence="1">The sequence shown here is derived from an EMBL/GenBank/DDBJ whole genome shotgun (WGS) entry which is preliminary data.</text>
</comment>
<organism evidence="1 2">
    <name type="scientific">Marasmius tenuissimus</name>
    <dbReference type="NCBI Taxonomy" id="585030"/>
    <lineage>
        <taxon>Eukaryota</taxon>
        <taxon>Fungi</taxon>
        <taxon>Dikarya</taxon>
        <taxon>Basidiomycota</taxon>
        <taxon>Agaricomycotina</taxon>
        <taxon>Agaricomycetes</taxon>
        <taxon>Agaricomycetidae</taxon>
        <taxon>Agaricales</taxon>
        <taxon>Marasmiineae</taxon>
        <taxon>Marasmiaceae</taxon>
        <taxon>Marasmius</taxon>
    </lineage>
</organism>
<evidence type="ECO:0000313" key="1">
    <source>
        <dbReference type="EMBL" id="KAL0056763.1"/>
    </source>
</evidence>
<sequence length="130" mass="14607">EILRRQAYHTSQRHIAKKSVHNILFNQIQLRLSHQSHMRPQDLLQIREYALGRSLNHQLGPIYGQSSEIGMTRREEVGLISVYESVNAWSPTLVNTEESTPPSNLATHDNIEQQTTTVVPASNAAVLGVS</sequence>
<keyword evidence="2" id="KW-1185">Reference proteome</keyword>
<feature type="non-terminal residue" evidence="1">
    <location>
        <position position="1"/>
    </location>
</feature>
<name>A0ABR2Z7J1_9AGAR</name>
<protein>
    <submittedName>
        <fullName evidence="1">Uncharacterized protein</fullName>
    </submittedName>
</protein>
<proteinExistence type="predicted"/>
<accession>A0ABR2Z7J1</accession>
<dbReference type="Proteomes" id="UP001437256">
    <property type="component" value="Unassembled WGS sequence"/>
</dbReference>
<dbReference type="EMBL" id="JBBXMP010000982">
    <property type="protein sequence ID" value="KAL0056763.1"/>
    <property type="molecule type" value="Genomic_DNA"/>
</dbReference>
<evidence type="ECO:0000313" key="2">
    <source>
        <dbReference type="Proteomes" id="UP001437256"/>
    </source>
</evidence>
<feature type="non-terminal residue" evidence="1">
    <location>
        <position position="130"/>
    </location>
</feature>
<gene>
    <name evidence="1" type="ORF">AAF712_016627</name>
</gene>